<keyword evidence="3 6" id="KW-0808">Transferase</keyword>
<organism evidence="7 8">
    <name type="scientific">Kitasatospora phosalacinea</name>
    <dbReference type="NCBI Taxonomy" id="2065"/>
    <lineage>
        <taxon>Bacteria</taxon>
        <taxon>Bacillati</taxon>
        <taxon>Actinomycetota</taxon>
        <taxon>Actinomycetes</taxon>
        <taxon>Kitasatosporales</taxon>
        <taxon>Streptomycetaceae</taxon>
        <taxon>Kitasatospora</taxon>
    </lineage>
</organism>
<dbReference type="Pfam" id="PF00348">
    <property type="entry name" value="polyprenyl_synt"/>
    <property type="match status" value="1"/>
</dbReference>
<reference evidence="7" key="1">
    <citation type="submission" date="2023-02" db="EMBL/GenBank/DDBJ databases">
        <title>Kitasatospora phosalacinea NBRC 14362.</title>
        <authorList>
            <person name="Ichikawa N."/>
            <person name="Sato H."/>
            <person name="Tonouchi N."/>
        </authorList>
    </citation>
    <scope>NUCLEOTIDE SEQUENCE</scope>
    <source>
        <strain evidence="7">NBRC 14362</strain>
    </source>
</reference>
<gene>
    <name evidence="7" type="ORF">Kpho01_63820</name>
</gene>
<comment type="similarity">
    <text evidence="2 6">Belongs to the FPP/GGPP synthase family.</text>
</comment>
<name>A0A9W6PNP2_9ACTN</name>
<comment type="cofactor">
    <cofactor evidence="1">
        <name>Mg(2+)</name>
        <dbReference type="ChEBI" id="CHEBI:18420"/>
    </cofactor>
</comment>
<evidence type="ECO:0000256" key="1">
    <source>
        <dbReference type="ARBA" id="ARBA00001946"/>
    </source>
</evidence>
<evidence type="ECO:0000256" key="6">
    <source>
        <dbReference type="RuleBase" id="RU004466"/>
    </source>
</evidence>
<dbReference type="Gene3D" id="1.10.600.10">
    <property type="entry name" value="Farnesyl Diphosphate Synthase"/>
    <property type="match status" value="1"/>
</dbReference>
<dbReference type="SUPFAM" id="SSF48576">
    <property type="entry name" value="Terpenoid synthases"/>
    <property type="match status" value="1"/>
</dbReference>
<evidence type="ECO:0000313" key="8">
    <source>
        <dbReference type="Proteomes" id="UP001165143"/>
    </source>
</evidence>
<keyword evidence="4" id="KW-0479">Metal-binding</keyword>
<dbReference type="GO" id="GO:0004659">
    <property type="term" value="F:prenyltransferase activity"/>
    <property type="evidence" value="ECO:0007669"/>
    <property type="project" value="InterPro"/>
</dbReference>
<dbReference type="InterPro" id="IPR008949">
    <property type="entry name" value="Isoprenoid_synthase_dom_sf"/>
</dbReference>
<dbReference type="AlphaFoldDB" id="A0A9W6PNP2"/>
<sequence>MPPALLEAGMVKDAVNTALEDFLRKKENDAQEPQMVRLLGRFAEFLAGGKRIRPLLCATGWRGAGGNEEDPSLVQVAASLEMFHAFALIHDDIMDDSDTRRGLPTIHRMFAGKRGDDRTERFGLSVAVLLGDLAFAWSDELLHTAGLTPAQYKSVLPLIAEMRTEVMLGQYLDLRATGELSDDVDATLTVNRYKTAKYTIERPLHIGAALAGAGPETLAACTAYAIPLGEAFQLRDDILGVYGDVADTGKSHLDDLRAGKNTALVAFALRACDPAQAARLRTLVGDPLLDETGAAEVRALFARTGARDAVERMIDDRYRQALHALESAPLTPGATADLKHLARKATRRNS</sequence>
<proteinExistence type="inferred from homology"/>
<dbReference type="PANTHER" id="PTHR12001:SF85">
    <property type="entry name" value="SHORT CHAIN ISOPRENYL DIPHOSPHATE SYNTHASE"/>
    <property type="match status" value="1"/>
</dbReference>
<evidence type="ECO:0000256" key="3">
    <source>
        <dbReference type="ARBA" id="ARBA00022679"/>
    </source>
</evidence>
<dbReference type="Proteomes" id="UP001165143">
    <property type="component" value="Unassembled WGS sequence"/>
</dbReference>
<dbReference type="GO" id="GO:0046872">
    <property type="term" value="F:metal ion binding"/>
    <property type="evidence" value="ECO:0007669"/>
    <property type="project" value="UniProtKB-KW"/>
</dbReference>
<dbReference type="PROSITE" id="PS00723">
    <property type="entry name" value="POLYPRENYL_SYNTHASE_1"/>
    <property type="match status" value="1"/>
</dbReference>
<dbReference type="CDD" id="cd00685">
    <property type="entry name" value="Trans_IPPS_HT"/>
    <property type="match status" value="1"/>
</dbReference>
<accession>A0A9W6PNP2</accession>
<evidence type="ECO:0000256" key="5">
    <source>
        <dbReference type="ARBA" id="ARBA00022842"/>
    </source>
</evidence>
<dbReference type="GO" id="GO:0008299">
    <property type="term" value="P:isoprenoid biosynthetic process"/>
    <property type="evidence" value="ECO:0007669"/>
    <property type="project" value="InterPro"/>
</dbReference>
<dbReference type="InterPro" id="IPR000092">
    <property type="entry name" value="Polyprenyl_synt"/>
</dbReference>
<protein>
    <submittedName>
        <fullName evidence="7">Geranylgeranyl pyrophosphate synthase</fullName>
    </submittedName>
</protein>
<keyword evidence="5" id="KW-0460">Magnesium</keyword>
<evidence type="ECO:0000313" key="7">
    <source>
        <dbReference type="EMBL" id="GLW58371.1"/>
    </source>
</evidence>
<dbReference type="InterPro" id="IPR033749">
    <property type="entry name" value="Polyprenyl_synt_CS"/>
</dbReference>
<dbReference type="SFLD" id="SFLDG01017">
    <property type="entry name" value="Polyprenyl_Transferase_Like"/>
    <property type="match status" value="1"/>
</dbReference>
<dbReference type="PROSITE" id="PS00444">
    <property type="entry name" value="POLYPRENYL_SYNTHASE_2"/>
    <property type="match status" value="1"/>
</dbReference>
<dbReference type="SFLD" id="SFLDS00005">
    <property type="entry name" value="Isoprenoid_Synthase_Type_I"/>
    <property type="match status" value="1"/>
</dbReference>
<dbReference type="EMBL" id="BSRX01000051">
    <property type="protein sequence ID" value="GLW58371.1"/>
    <property type="molecule type" value="Genomic_DNA"/>
</dbReference>
<evidence type="ECO:0000256" key="4">
    <source>
        <dbReference type="ARBA" id="ARBA00022723"/>
    </source>
</evidence>
<dbReference type="PANTHER" id="PTHR12001">
    <property type="entry name" value="GERANYLGERANYL PYROPHOSPHATE SYNTHASE"/>
    <property type="match status" value="1"/>
</dbReference>
<comment type="caution">
    <text evidence="7">The sequence shown here is derived from an EMBL/GenBank/DDBJ whole genome shotgun (WGS) entry which is preliminary data.</text>
</comment>
<evidence type="ECO:0000256" key="2">
    <source>
        <dbReference type="ARBA" id="ARBA00006706"/>
    </source>
</evidence>